<protein>
    <submittedName>
        <fullName evidence="1">ATP-binding cassette domain-containing protein</fullName>
    </submittedName>
</protein>
<evidence type="ECO:0000313" key="1">
    <source>
        <dbReference type="EMBL" id="WAJ27661.1"/>
    </source>
</evidence>
<reference evidence="1" key="1">
    <citation type="submission" date="2022-11" db="EMBL/GenBank/DDBJ databases">
        <title>beta-Carotene-producing bacterium, Jeongeuplla avenae sp. nov., alleviates the salt stress of Arabidopsis seedlings.</title>
        <authorList>
            <person name="Jiang L."/>
            <person name="Lee J."/>
        </authorList>
    </citation>
    <scope>NUCLEOTIDE SEQUENCE</scope>
    <source>
        <strain evidence="1">DY_R2A_6</strain>
    </source>
</reference>
<name>A0ACD4NLX3_9HYPH</name>
<dbReference type="EMBL" id="CP113520">
    <property type="protein sequence ID" value="WAJ27661.1"/>
    <property type="molecule type" value="Genomic_DNA"/>
</dbReference>
<gene>
    <name evidence="1" type="ORF">OXU80_22920</name>
</gene>
<accession>A0ACD4NLX3</accession>
<keyword evidence="2" id="KW-1185">Reference proteome</keyword>
<organism evidence="1 2">
    <name type="scientific">Antarcticirhabdus aurantiaca</name>
    <dbReference type="NCBI Taxonomy" id="2606717"/>
    <lineage>
        <taxon>Bacteria</taxon>
        <taxon>Pseudomonadati</taxon>
        <taxon>Pseudomonadota</taxon>
        <taxon>Alphaproteobacteria</taxon>
        <taxon>Hyphomicrobiales</taxon>
        <taxon>Aurantimonadaceae</taxon>
        <taxon>Antarcticirhabdus</taxon>
    </lineage>
</organism>
<sequence>MSGEAIRFEGATRRLDGFEAVFDLSVAAGTWLGIIGPSGAGKSTLLDMAAGFSDLDAGRVAMFGADMAGIAPADRPLAMVFQENNLFPGLDAFRNAALGLTPRLRLSAAERAEVADMLERVGLADKAGRRPHELSGGERGRVALARAFLSRRPILALDEPFAALGPALRAEMLALLADLRVSGSGEGTPRTILMVTHHPEDAVAHADRIAFVENGRVALEGPAHTLLSQRNDARLDRYLGPGRGET</sequence>
<keyword evidence="1" id="KW-0067">ATP-binding</keyword>
<proteinExistence type="predicted"/>
<evidence type="ECO:0000313" key="2">
    <source>
        <dbReference type="Proteomes" id="UP001163223"/>
    </source>
</evidence>
<dbReference type="Proteomes" id="UP001163223">
    <property type="component" value="Chromosome"/>
</dbReference>
<keyword evidence="1" id="KW-0547">Nucleotide-binding</keyword>